<dbReference type="Gene3D" id="1.25.40.20">
    <property type="entry name" value="Ankyrin repeat-containing domain"/>
    <property type="match status" value="1"/>
</dbReference>
<feature type="repeat" description="ANK" evidence="3">
    <location>
        <begin position="408"/>
        <end position="440"/>
    </location>
</feature>
<organism evidence="4 5">
    <name type="scientific">Orbilia javanica</name>
    <dbReference type="NCBI Taxonomy" id="47235"/>
    <lineage>
        <taxon>Eukaryota</taxon>
        <taxon>Fungi</taxon>
        <taxon>Dikarya</taxon>
        <taxon>Ascomycota</taxon>
        <taxon>Pezizomycotina</taxon>
        <taxon>Orbiliomycetes</taxon>
        <taxon>Orbiliales</taxon>
        <taxon>Orbiliaceae</taxon>
        <taxon>Orbilia</taxon>
    </lineage>
</organism>
<dbReference type="PROSITE" id="PS50088">
    <property type="entry name" value="ANK_REPEAT"/>
    <property type="match status" value="2"/>
</dbReference>
<sequence length="509" mass="57134">MRFDLQKKSGRATLRSRCRVDCVRLTPWYYGSEASIQSAAKTGHDMLNLSVLTLSNKGDVLIPLSSPYKDQNSNIFDSLFWLKRSRYVTLPCRDYESRGIDTCLYIYPTPYTGMAKPSHPDENGLAFNLLTARSFMRTILNGPLHFIQDINGNTSSWEGVDYMVSLANMANRIKGYLGRRLNWPQASATNSYNDPRKIFENFNWKEATDHGHGKAATMLTVVSKASSQYGISMQIRPHFSVFGSSMLFGVSKSRHGSIIHQIYNLQVARRYVSEVLQYCAYDAPHAYVKLPKSVTQSIRVVVQAFQRSGFDAIIHYQLGGGPMAPDICEGRTLLQVAADWFNDKELLKILVEEGGDVNAPGALGTALQSCCRRPTTTRAVGVTRIEAVRFLVEAGADVNPLDPDNTRPQFTPLDGAIFTGDLAVARYLLEKGAFIDLDTIKYAVSYGRLDMVSLLVQFDMKFREPALEFARLYGEYVIEEYLMERNLGRGLLGVPSEYVMFSRVDELDD</sequence>
<name>A0AAN8N897_9PEZI</name>
<feature type="repeat" description="ANK" evidence="3">
    <location>
        <begin position="329"/>
        <end position="362"/>
    </location>
</feature>
<keyword evidence="5" id="KW-1185">Reference proteome</keyword>
<dbReference type="PANTHER" id="PTHR24189:SF50">
    <property type="entry name" value="ANKYRIN REPEAT AND SOCS BOX PROTEIN 2"/>
    <property type="match status" value="1"/>
</dbReference>
<dbReference type="SUPFAM" id="SSF48403">
    <property type="entry name" value="Ankyrin repeat"/>
    <property type="match status" value="1"/>
</dbReference>
<dbReference type="Proteomes" id="UP001313282">
    <property type="component" value="Unassembled WGS sequence"/>
</dbReference>
<evidence type="ECO:0000256" key="3">
    <source>
        <dbReference type="PROSITE-ProRule" id="PRU00023"/>
    </source>
</evidence>
<dbReference type="PROSITE" id="PS50297">
    <property type="entry name" value="ANK_REP_REGION"/>
    <property type="match status" value="1"/>
</dbReference>
<dbReference type="SMART" id="SM00248">
    <property type="entry name" value="ANK"/>
    <property type="match status" value="3"/>
</dbReference>
<keyword evidence="2 3" id="KW-0040">ANK repeat</keyword>
<evidence type="ECO:0000313" key="5">
    <source>
        <dbReference type="Proteomes" id="UP001313282"/>
    </source>
</evidence>
<gene>
    <name evidence="4" type="ORF">TWF718_000597</name>
</gene>
<dbReference type="AlphaFoldDB" id="A0AAN8N897"/>
<dbReference type="InterPro" id="IPR050745">
    <property type="entry name" value="Multifunctional_regulatory"/>
</dbReference>
<dbReference type="PANTHER" id="PTHR24189">
    <property type="entry name" value="MYOTROPHIN"/>
    <property type="match status" value="1"/>
</dbReference>
<reference evidence="4 5" key="1">
    <citation type="submission" date="2019-10" db="EMBL/GenBank/DDBJ databases">
        <authorList>
            <person name="Palmer J.M."/>
        </authorList>
    </citation>
    <scope>NUCLEOTIDE SEQUENCE [LARGE SCALE GENOMIC DNA]</scope>
    <source>
        <strain evidence="4 5">TWF718</strain>
    </source>
</reference>
<comment type="caution">
    <text evidence="4">The sequence shown here is derived from an EMBL/GenBank/DDBJ whole genome shotgun (WGS) entry which is preliminary data.</text>
</comment>
<accession>A0AAN8N897</accession>
<proteinExistence type="predicted"/>
<keyword evidence="1" id="KW-0677">Repeat</keyword>
<dbReference type="InterPro" id="IPR036770">
    <property type="entry name" value="Ankyrin_rpt-contain_sf"/>
</dbReference>
<dbReference type="Pfam" id="PF00023">
    <property type="entry name" value="Ank"/>
    <property type="match status" value="1"/>
</dbReference>
<dbReference type="EMBL" id="JAVHNR010000001">
    <property type="protein sequence ID" value="KAK6356225.1"/>
    <property type="molecule type" value="Genomic_DNA"/>
</dbReference>
<evidence type="ECO:0000313" key="4">
    <source>
        <dbReference type="EMBL" id="KAK6356225.1"/>
    </source>
</evidence>
<dbReference type="InterPro" id="IPR002110">
    <property type="entry name" value="Ankyrin_rpt"/>
</dbReference>
<evidence type="ECO:0000256" key="1">
    <source>
        <dbReference type="ARBA" id="ARBA00022737"/>
    </source>
</evidence>
<evidence type="ECO:0000256" key="2">
    <source>
        <dbReference type="ARBA" id="ARBA00023043"/>
    </source>
</evidence>
<protein>
    <submittedName>
        <fullName evidence="4">Uncharacterized protein</fullName>
    </submittedName>
</protein>